<accession>A0A504XBY2</accession>
<comment type="similarity">
    <text evidence="1">Belongs to the eIF-2-alpha family.</text>
</comment>
<proteinExistence type="inferred from homology"/>
<dbReference type="SUPFAM" id="SSF82185">
    <property type="entry name" value="Histone H3 K4-specific methyltransferase SET7/9 N-terminal domain"/>
    <property type="match status" value="2"/>
</dbReference>
<dbReference type="SMART" id="SM00698">
    <property type="entry name" value="MORN"/>
    <property type="match status" value="4"/>
</dbReference>
<dbReference type="CDD" id="cd04452">
    <property type="entry name" value="S1_IF2_alpha"/>
    <property type="match status" value="1"/>
</dbReference>
<dbReference type="Pfam" id="PF02493">
    <property type="entry name" value="MORN"/>
    <property type="match status" value="5"/>
</dbReference>
<evidence type="ECO:0000313" key="7">
    <source>
        <dbReference type="Proteomes" id="UP000318447"/>
    </source>
</evidence>
<dbReference type="InterPro" id="IPR024055">
    <property type="entry name" value="TIF2_asu_C"/>
</dbReference>
<dbReference type="VEuPathDB" id="TriTrypDB:LDHU3_03.1070"/>
<dbReference type="Proteomes" id="UP000318447">
    <property type="component" value="Unassembled WGS sequence"/>
</dbReference>
<dbReference type="PANTHER" id="PTHR10602">
    <property type="entry name" value="EUKARYOTIC TRANSLATION INITIATION FACTOR 2 SUBUNIT 1"/>
    <property type="match status" value="1"/>
</dbReference>
<evidence type="ECO:0000259" key="5">
    <source>
        <dbReference type="PROSITE" id="PS50126"/>
    </source>
</evidence>
<dbReference type="GO" id="GO:0003743">
    <property type="term" value="F:translation initiation factor activity"/>
    <property type="evidence" value="ECO:0007669"/>
    <property type="project" value="UniProtKB-KW"/>
</dbReference>
<dbReference type="SUPFAM" id="SSF110993">
    <property type="entry name" value="eIF-2-alpha, C-terminal domain"/>
    <property type="match status" value="1"/>
</dbReference>
<keyword evidence="4" id="KW-0648">Protein biosynthesis</keyword>
<evidence type="ECO:0000256" key="1">
    <source>
        <dbReference type="ARBA" id="ARBA00007223"/>
    </source>
</evidence>
<dbReference type="AlphaFoldDB" id="A0A504XBY2"/>
<sequence length="722" mass="80970">MASYCVTDSPETVDYKTKCCCRTTDNVYYAVPKEYFRLNQSLARRKLLLAEPFPVPVDCKTLDHLLVLLEKATILSAQVVEGETKGSNNERPEWMRDLNKRQQKFVCGCLGITSWDGKDIPFYVETMPKINDVVWVKITQVNDTSAVVQLLEYGKREGIIPYTEVTRRRVRSMGKLIKVGRTEPAQVIRIDKDKGYIDLSKKLVTPNEAKACEAHFRQGNEVRSIVCHVAELCDIPAMDAMEMIAYPLYQREPGKHAWTWLYELNQTEDVERILGPLKLDKAISDCLMSTLKNAMRLKVLTLFAEVEITCFACDGVEAIRDVLILGRSYGEGSDPQIHLSVNIIGPPKYGIRARTDMKEEGIQRMKEAIEAMTAEIKKRGGQLKVVTPPQPHGDADEGKKDGEGKVRQVNIDEIDAVTGFKKAELYVWNAYAAAFLAEGGEPETDVEAWIDDFCQRSEESGAVFDRNFVKSVCTLGIYAGPRDEFQQRSGCGKATYASGDTYEGEFFEGKKHGRGQYIFVSKGRSEADRVVSKEVELLTGAGKDAKAMVAEIANKLQLGRHVVEGVMQYGQRPCYHGDYVRGKRTGRGVMKNKDGTLYQGEFLENKRHGQGVYYYLNGDVYSGNWKAGAKDGYGTYHFADGSEYRGEWVRGNFVQGQWILQGGSYYEGKFDKKNRPLDDAASLHYPSIQMAQTGAFKRGVWAPTSALQVCSEVPVDGMAWTD</sequence>
<dbReference type="VEuPathDB" id="TriTrypDB:LdCL_030014800"/>
<keyword evidence="3" id="KW-0677">Repeat</keyword>
<evidence type="ECO:0000256" key="2">
    <source>
        <dbReference type="ARBA" id="ARBA00022540"/>
    </source>
</evidence>
<dbReference type="SMART" id="SM00316">
    <property type="entry name" value="S1"/>
    <property type="match status" value="1"/>
</dbReference>
<dbReference type="VEuPathDB" id="TriTrypDB:LdCL_030014900"/>
<dbReference type="EMBL" id="RHLC01000043">
    <property type="protein sequence ID" value="TPP45035.1"/>
    <property type="molecule type" value="Genomic_DNA"/>
</dbReference>
<dbReference type="Gene3D" id="2.20.110.10">
    <property type="entry name" value="Histone H3 K4-specific methyltransferase SET7/9 N-terminal domain"/>
    <property type="match status" value="2"/>
</dbReference>
<dbReference type="InterPro" id="IPR003409">
    <property type="entry name" value="MORN"/>
</dbReference>
<keyword evidence="2 6" id="KW-0396">Initiation factor</keyword>
<evidence type="ECO:0000256" key="3">
    <source>
        <dbReference type="ARBA" id="ARBA00022737"/>
    </source>
</evidence>
<dbReference type="VEuPathDB" id="TriTrypDB:LdBPK_030950.1"/>
<dbReference type="Gene3D" id="1.10.150.190">
    <property type="entry name" value="Translation initiation factor 2, subunit 1, domain 2"/>
    <property type="match status" value="1"/>
</dbReference>
<dbReference type="PANTHER" id="PTHR10602:SF0">
    <property type="entry name" value="EUKARYOTIC TRANSLATION INITIATION FACTOR 2 SUBUNIT 1"/>
    <property type="match status" value="1"/>
</dbReference>
<gene>
    <name evidence="6" type="ORF">CGC21_30065</name>
</gene>
<dbReference type="SUPFAM" id="SSF116742">
    <property type="entry name" value="eIF2alpha middle domain-like"/>
    <property type="match status" value="1"/>
</dbReference>
<dbReference type="GO" id="GO:0033290">
    <property type="term" value="C:eukaryotic 48S preinitiation complex"/>
    <property type="evidence" value="ECO:0007669"/>
    <property type="project" value="TreeGrafter"/>
</dbReference>
<dbReference type="Pfam" id="PF07541">
    <property type="entry name" value="EIF_2_alpha"/>
    <property type="match status" value="1"/>
</dbReference>
<evidence type="ECO:0000313" key="6">
    <source>
        <dbReference type="EMBL" id="TPP45035.1"/>
    </source>
</evidence>
<dbReference type="GO" id="GO:0003723">
    <property type="term" value="F:RNA binding"/>
    <property type="evidence" value="ECO:0007669"/>
    <property type="project" value="InterPro"/>
</dbReference>
<dbReference type="GO" id="GO:0005850">
    <property type="term" value="C:eukaryotic translation initiation factor 2 complex"/>
    <property type="evidence" value="ECO:0007669"/>
    <property type="project" value="TreeGrafter"/>
</dbReference>
<dbReference type="InterPro" id="IPR011488">
    <property type="entry name" value="TIF_2_asu"/>
</dbReference>
<protein>
    <submittedName>
        <fullName evidence="6">Eukaryotic translation initiation factor 2 alpha subunit family protein</fullName>
    </submittedName>
</protein>
<dbReference type="InterPro" id="IPR012340">
    <property type="entry name" value="NA-bd_OB-fold"/>
</dbReference>
<evidence type="ECO:0000256" key="4">
    <source>
        <dbReference type="ARBA" id="ARBA00022917"/>
    </source>
</evidence>
<reference evidence="7" key="1">
    <citation type="submission" date="2019-02" db="EMBL/GenBank/DDBJ databases">
        <title>FDA dAtabase for Regulatory Grade micrObial Sequences (FDA-ARGOS): Supporting development and validation of Infectious Disease Dx tests.</title>
        <authorList>
            <person name="Duncan R."/>
            <person name="Fisher C."/>
            <person name="Tallon L."/>
            <person name="Sadzewicz L."/>
            <person name="Sengamalay N."/>
            <person name="Ott S."/>
            <person name="Godinez A."/>
            <person name="Nagaraj S."/>
            <person name="Vavikolanu K."/>
            <person name="Nadendla S."/>
            <person name="Aluvathingal J."/>
            <person name="Sichtig H."/>
        </authorList>
    </citation>
    <scope>NUCLEOTIDE SEQUENCE [LARGE SCALE GENOMIC DNA]</scope>
    <source>
        <strain evidence="7">FDAARGOS_361</strain>
    </source>
</reference>
<dbReference type="InterPro" id="IPR003029">
    <property type="entry name" value="S1_domain"/>
</dbReference>
<name>A0A504XBY2_LEIDO</name>
<dbReference type="PROSITE" id="PS50126">
    <property type="entry name" value="S1"/>
    <property type="match status" value="1"/>
</dbReference>
<dbReference type="VEuPathDB" id="TriTrypDB:LDHU3_03.1060"/>
<dbReference type="InterPro" id="IPR024054">
    <property type="entry name" value="TIF2_asu_middle_sf"/>
</dbReference>
<comment type="caution">
    <text evidence="6">The sequence shown here is derived from an EMBL/GenBank/DDBJ whole genome shotgun (WGS) entry which is preliminary data.</text>
</comment>
<organism evidence="6 7">
    <name type="scientific">Leishmania donovani</name>
    <dbReference type="NCBI Taxonomy" id="5661"/>
    <lineage>
        <taxon>Eukaryota</taxon>
        <taxon>Discoba</taxon>
        <taxon>Euglenozoa</taxon>
        <taxon>Kinetoplastea</taxon>
        <taxon>Metakinetoplastina</taxon>
        <taxon>Trypanosomatida</taxon>
        <taxon>Trypanosomatidae</taxon>
        <taxon>Leishmaniinae</taxon>
        <taxon>Leishmania</taxon>
    </lineage>
</organism>
<dbReference type="SUPFAM" id="SSF50249">
    <property type="entry name" value="Nucleic acid-binding proteins"/>
    <property type="match status" value="1"/>
</dbReference>
<feature type="domain" description="S1 motif" evidence="5">
    <location>
        <begin position="131"/>
        <end position="202"/>
    </location>
</feature>
<dbReference type="Gene3D" id="2.40.50.140">
    <property type="entry name" value="Nucleic acid-binding proteins"/>
    <property type="match status" value="1"/>
</dbReference>
<dbReference type="FunFam" id="1.10.150.190:FF:000008">
    <property type="entry name" value="Elongation initiation factor 2 alpha subunit,putative"/>
    <property type="match status" value="1"/>
</dbReference>
<dbReference type="VEuPathDB" id="TriTrypDB:LdBPK_030960.1"/>
<dbReference type="FunFam" id="2.40.50.140:FF:000015">
    <property type="entry name" value="Eukaryotic translation initiation factor 2 subunit alpha"/>
    <property type="match status" value="1"/>
</dbReference>
<dbReference type="InterPro" id="IPR044126">
    <property type="entry name" value="S1_IF2_alpha"/>
</dbReference>
<dbReference type="Pfam" id="PF00575">
    <property type="entry name" value="S1"/>
    <property type="match status" value="1"/>
</dbReference>
<dbReference type="GO" id="GO:0043022">
    <property type="term" value="F:ribosome binding"/>
    <property type="evidence" value="ECO:0007669"/>
    <property type="project" value="TreeGrafter"/>
</dbReference>
<dbReference type="Gene3D" id="3.30.70.1130">
    <property type="entry name" value="EIF_2_alpha"/>
    <property type="match status" value="1"/>
</dbReference>